<evidence type="ECO:0000256" key="6">
    <source>
        <dbReference type="ARBA" id="ARBA00022763"/>
    </source>
</evidence>
<feature type="binding site" evidence="13">
    <location>
        <position position="118"/>
    </location>
    <ligand>
        <name>Mg(2+)</name>
        <dbReference type="ChEBI" id="CHEBI:18420"/>
    </ligand>
</feature>
<proteinExistence type="inferred from homology"/>
<evidence type="ECO:0000256" key="4">
    <source>
        <dbReference type="ARBA" id="ARBA00022723"/>
    </source>
</evidence>
<evidence type="ECO:0000256" key="10">
    <source>
        <dbReference type="ARBA" id="ARBA00023204"/>
    </source>
</evidence>
<comment type="caution">
    <text evidence="15">The sequence shown here is derived from an EMBL/GenBank/DDBJ whole genome shotgun (WGS) entry which is preliminary data.</text>
</comment>
<evidence type="ECO:0000256" key="12">
    <source>
        <dbReference type="ARBA" id="ARBA00029523"/>
    </source>
</evidence>
<comment type="catalytic activity">
    <reaction evidence="13">
        <text>Endonucleolytic cleavage at a junction such as a reciprocal single-stranded crossover between two homologous DNA duplexes (Holliday junction).</text>
        <dbReference type="EC" id="3.1.21.10"/>
    </reaction>
</comment>
<feature type="binding site" evidence="13">
    <location>
        <position position="86"/>
    </location>
    <ligand>
        <name>Mg(2+)</name>
        <dbReference type="ChEBI" id="CHEBI:18420"/>
    </ligand>
</feature>
<keyword evidence="4 13" id="KW-0479">Metal-binding</keyword>
<keyword evidence="7 13" id="KW-0378">Hydrolase</keyword>
<evidence type="ECO:0000256" key="8">
    <source>
        <dbReference type="ARBA" id="ARBA00022842"/>
    </source>
</evidence>
<comment type="subcellular location">
    <subcellularLocation>
        <location evidence="1 13">Cytoplasm</location>
    </subcellularLocation>
</comment>
<feature type="binding site" evidence="13">
    <location>
        <position position="99"/>
    </location>
    <ligand>
        <name>Mg(2+)</name>
        <dbReference type="ChEBI" id="CHEBI:18420"/>
    </ligand>
</feature>
<keyword evidence="5 13" id="KW-0255">Endonuclease</keyword>
<dbReference type="Gene3D" id="3.40.1350.10">
    <property type="match status" value="1"/>
</dbReference>
<feature type="site" description="Transition state stabilizer" evidence="13">
    <location>
        <position position="101"/>
    </location>
</feature>
<gene>
    <name evidence="13 15" type="primary">recU</name>
    <name evidence="15" type="ORF">D7Z54_10685</name>
</gene>
<dbReference type="EC" id="3.1.21.10" evidence="13 14"/>
<evidence type="ECO:0000313" key="15">
    <source>
        <dbReference type="EMBL" id="RSL33496.1"/>
    </source>
</evidence>
<evidence type="ECO:0000256" key="5">
    <source>
        <dbReference type="ARBA" id="ARBA00022759"/>
    </source>
</evidence>
<dbReference type="EMBL" id="RBVX01000008">
    <property type="protein sequence ID" value="RSL33496.1"/>
    <property type="molecule type" value="Genomic_DNA"/>
</dbReference>
<protein>
    <recommendedName>
        <fullName evidence="12 13">Holliday junction resolvase RecU</fullName>
        <ecNumber evidence="13 14">3.1.21.10</ecNumber>
    </recommendedName>
    <alternativeName>
        <fullName evidence="13">Recombination protein U homolog</fullName>
    </alternativeName>
</protein>
<evidence type="ECO:0000256" key="3">
    <source>
        <dbReference type="ARBA" id="ARBA00022722"/>
    </source>
</evidence>
<evidence type="ECO:0000256" key="13">
    <source>
        <dbReference type="HAMAP-Rule" id="MF_00130"/>
    </source>
</evidence>
<comment type="function">
    <text evidence="13">Endonuclease that resolves Holliday junction intermediates in genetic recombination. Cleaves mobile four-strand junctions by introducing symmetrical nicks in paired strands. Promotes annealing of linear ssDNA with homologous dsDNA. Required for DNA repair, homologous recombination and chromosome segregation.</text>
</comment>
<dbReference type="AlphaFoldDB" id="A0A428N583"/>
<organism evidence="15 16">
    <name type="scientific">Salibacterium salarium</name>
    <dbReference type="NCBI Taxonomy" id="284579"/>
    <lineage>
        <taxon>Bacteria</taxon>
        <taxon>Bacillati</taxon>
        <taxon>Bacillota</taxon>
        <taxon>Bacilli</taxon>
        <taxon>Bacillales</taxon>
        <taxon>Bacillaceae</taxon>
    </lineage>
</organism>
<dbReference type="GO" id="GO:0008821">
    <property type="term" value="F:crossover junction DNA endonuclease activity"/>
    <property type="evidence" value="ECO:0007669"/>
    <property type="project" value="UniProtKB-EC"/>
</dbReference>
<feature type="binding site" evidence="13">
    <location>
        <position position="84"/>
    </location>
    <ligand>
        <name>Mg(2+)</name>
        <dbReference type="ChEBI" id="CHEBI:18420"/>
    </ligand>
</feature>
<evidence type="ECO:0000256" key="9">
    <source>
        <dbReference type="ARBA" id="ARBA00023172"/>
    </source>
</evidence>
<keyword evidence="9 13" id="KW-0233">DNA recombination</keyword>
<dbReference type="NCBIfam" id="NF002581">
    <property type="entry name" value="PRK02234.1-2"/>
    <property type="match status" value="1"/>
</dbReference>
<dbReference type="NCBIfam" id="NF002584">
    <property type="entry name" value="PRK02234.1-5"/>
    <property type="match status" value="1"/>
</dbReference>
<comment type="cofactor">
    <cofactor evidence="13">
        <name>Mg(2+)</name>
        <dbReference type="ChEBI" id="CHEBI:18420"/>
    </cofactor>
    <text evidence="13">Binds 1 Mg(2+) ion per subunit.</text>
</comment>
<dbReference type="NCBIfam" id="TIGR00648">
    <property type="entry name" value="recU"/>
    <property type="match status" value="1"/>
</dbReference>
<dbReference type="GO" id="GO:0003676">
    <property type="term" value="F:nucleic acid binding"/>
    <property type="evidence" value="ECO:0007669"/>
    <property type="project" value="InterPro"/>
</dbReference>
<keyword evidence="2 13" id="KW-0963">Cytoplasm</keyword>
<dbReference type="InterPro" id="IPR004612">
    <property type="entry name" value="Resolv_RecU"/>
</dbReference>
<dbReference type="GO" id="GO:0005737">
    <property type="term" value="C:cytoplasm"/>
    <property type="evidence" value="ECO:0007669"/>
    <property type="project" value="UniProtKB-SubCell"/>
</dbReference>
<dbReference type="PIRSF" id="PIRSF037785">
    <property type="entry name" value="RecU"/>
    <property type="match status" value="1"/>
</dbReference>
<dbReference type="RefSeq" id="WP_125555829.1">
    <property type="nucleotide sequence ID" value="NZ_RBVX01000008.1"/>
</dbReference>
<keyword evidence="10 13" id="KW-0234">DNA repair</keyword>
<sequence length="197" mass="23024">MAFRYPGGKKYVKSEHQKMPAASNRFANRGMSLEHDLNETNKHYNATGQAVIHKKPTPVQIVNVDYPKRSAAKITEAYFKQPSTTDYNGIYRGNYIDFEAKETKNKTSFPFGNIHPHQVDHMQQVLYHGGLSFLIIRFSILDQTYLYDASHFIWWYKKQSHRKSIPKQHIEENGHLLETKYAPRIDYLEIVDTIYLA</sequence>
<dbReference type="GO" id="GO:0000287">
    <property type="term" value="F:magnesium ion binding"/>
    <property type="evidence" value="ECO:0007669"/>
    <property type="project" value="UniProtKB-UniRule"/>
</dbReference>
<evidence type="ECO:0000313" key="16">
    <source>
        <dbReference type="Proteomes" id="UP000275076"/>
    </source>
</evidence>
<name>A0A428N583_9BACI</name>
<dbReference type="InterPro" id="IPR011335">
    <property type="entry name" value="Restrct_endonuc-II-like"/>
</dbReference>
<dbReference type="Pfam" id="PF03838">
    <property type="entry name" value="RecU"/>
    <property type="match status" value="1"/>
</dbReference>
<dbReference type="SUPFAM" id="SSF52980">
    <property type="entry name" value="Restriction endonuclease-like"/>
    <property type="match status" value="1"/>
</dbReference>
<dbReference type="InterPro" id="IPR011856">
    <property type="entry name" value="tRNA_endonuc-like_dom_sf"/>
</dbReference>
<dbReference type="CDD" id="cd22354">
    <property type="entry name" value="RecU-like"/>
    <property type="match status" value="1"/>
</dbReference>
<dbReference type="OrthoDB" id="9783592at2"/>
<keyword evidence="6 13" id="KW-0227">DNA damage</keyword>
<reference evidence="15 16" key="1">
    <citation type="submission" date="2018-10" db="EMBL/GenBank/DDBJ databases">
        <title>Draft genome sequence of Bacillus salarius IM0101, isolated from a hypersaline soil in Inner Mongolia, China.</title>
        <authorList>
            <person name="Yamprayoonswat W."/>
            <person name="Boonvisut S."/>
            <person name="Jumpathong W."/>
            <person name="Sittihan S."/>
            <person name="Ruangsuj P."/>
            <person name="Wanthongcharoen S."/>
            <person name="Thongpramul N."/>
            <person name="Pimmason S."/>
            <person name="Yu B."/>
            <person name="Yasawong M."/>
        </authorList>
    </citation>
    <scope>NUCLEOTIDE SEQUENCE [LARGE SCALE GENOMIC DNA]</scope>
    <source>
        <strain evidence="15 16">IM0101</strain>
    </source>
</reference>
<evidence type="ECO:0000256" key="7">
    <source>
        <dbReference type="ARBA" id="ARBA00022801"/>
    </source>
</evidence>
<evidence type="ECO:0000256" key="11">
    <source>
        <dbReference type="ARBA" id="ARBA00023447"/>
    </source>
</evidence>
<comment type="similarity">
    <text evidence="11 13">Belongs to the RecU family.</text>
</comment>
<dbReference type="GO" id="GO:0007059">
    <property type="term" value="P:chromosome segregation"/>
    <property type="evidence" value="ECO:0007669"/>
    <property type="project" value="UniProtKB-UniRule"/>
</dbReference>
<dbReference type="GO" id="GO:0006281">
    <property type="term" value="P:DNA repair"/>
    <property type="evidence" value="ECO:0007669"/>
    <property type="project" value="UniProtKB-UniRule"/>
</dbReference>
<dbReference type="HAMAP" id="MF_00130">
    <property type="entry name" value="RecU"/>
    <property type="match status" value="1"/>
</dbReference>
<accession>A0A428N583</accession>
<evidence type="ECO:0000256" key="2">
    <source>
        <dbReference type="ARBA" id="ARBA00022490"/>
    </source>
</evidence>
<dbReference type="Proteomes" id="UP000275076">
    <property type="component" value="Unassembled WGS sequence"/>
</dbReference>
<evidence type="ECO:0000256" key="14">
    <source>
        <dbReference type="NCBIfam" id="TIGR00648"/>
    </source>
</evidence>
<evidence type="ECO:0000256" key="1">
    <source>
        <dbReference type="ARBA" id="ARBA00004496"/>
    </source>
</evidence>
<keyword evidence="3 13" id="KW-0540">Nuclease</keyword>
<keyword evidence="16" id="KW-1185">Reference proteome</keyword>
<keyword evidence="8 13" id="KW-0460">Magnesium</keyword>
<dbReference type="GO" id="GO:0006310">
    <property type="term" value="P:DNA recombination"/>
    <property type="evidence" value="ECO:0007669"/>
    <property type="project" value="UniProtKB-UniRule"/>
</dbReference>